<dbReference type="Proteomes" id="UP000789366">
    <property type="component" value="Unassembled WGS sequence"/>
</dbReference>
<evidence type="ECO:0000313" key="1">
    <source>
        <dbReference type="EMBL" id="CAG8775272.1"/>
    </source>
</evidence>
<feature type="non-terminal residue" evidence="1">
    <location>
        <position position="191"/>
    </location>
</feature>
<name>A0ACA9R3L9_9GLOM</name>
<gene>
    <name evidence="1" type="ORF">SPELUC_LOCUS16029</name>
</gene>
<protein>
    <submittedName>
        <fullName evidence="1">15711_t:CDS:1</fullName>
    </submittedName>
</protein>
<organism evidence="1 2">
    <name type="scientific">Cetraspora pellucida</name>
    <dbReference type="NCBI Taxonomy" id="1433469"/>
    <lineage>
        <taxon>Eukaryota</taxon>
        <taxon>Fungi</taxon>
        <taxon>Fungi incertae sedis</taxon>
        <taxon>Mucoromycota</taxon>
        <taxon>Glomeromycotina</taxon>
        <taxon>Glomeromycetes</taxon>
        <taxon>Diversisporales</taxon>
        <taxon>Gigasporaceae</taxon>
        <taxon>Cetraspora</taxon>
    </lineage>
</organism>
<accession>A0ACA9R3L9</accession>
<dbReference type="EMBL" id="CAJVPW010056650">
    <property type="protein sequence ID" value="CAG8775272.1"/>
    <property type="molecule type" value="Genomic_DNA"/>
</dbReference>
<keyword evidence="2" id="KW-1185">Reference proteome</keyword>
<evidence type="ECO:0000313" key="2">
    <source>
        <dbReference type="Proteomes" id="UP000789366"/>
    </source>
</evidence>
<feature type="non-terminal residue" evidence="1">
    <location>
        <position position="1"/>
    </location>
</feature>
<proteinExistence type="predicted"/>
<sequence length="191" mass="22451">TLYNNQPKFRLEWIPFEEFTNITKLEMVEKRHNRNKNQTVALKVLKDSKNINSAFLKELQNIVKSQLNSNLRHIIQCYGVSQFPKINDYIFVMSYMSNGNLNDYLSNNNKLNYVTWTMKYDFLRDIVTNGPDSNTLIADLGFSRPAKDDLESLEPKIYEIMPYVAPQLLNKKQYSFSSDIYSLRNDYVGTY</sequence>
<comment type="caution">
    <text evidence="1">The sequence shown here is derived from an EMBL/GenBank/DDBJ whole genome shotgun (WGS) entry which is preliminary data.</text>
</comment>
<reference evidence="1" key="1">
    <citation type="submission" date="2021-06" db="EMBL/GenBank/DDBJ databases">
        <authorList>
            <person name="Kallberg Y."/>
            <person name="Tangrot J."/>
            <person name="Rosling A."/>
        </authorList>
    </citation>
    <scope>NUCLEOTIDE SEQUENCE</scope>
    <source>
        <strain evidence="1">28 12/20/2015</strain>
    </source>
</reference>